<reference evidence="1" key="1">
    <citation type="submission" date="2016-01" db="EMBL/GenBank/DDBJ databases">
        <authorList>
            <person name="Peeters C."/>
        </authorList>
    </citation>
    <scope>NUCLEOTIDE SEQUENCE [LARGE SCALE GENOMIC DNA]</scope>
    <source>
        <strain evidence="1">LMG 22940</strain>
    </source>
</reference>
<dbReference type="Gene3D" id="1.10.238.160">
    <property type="match status" value="1"/>
</dbReference>
<dbReference type="InterPro" id="IPR010260">
    <property type="entry name" value="AlpA"/>
</dbReference>
<dbReference type="Proteomes" id="UP000054770">
    <property type="component" value="Unassembled WGS sequence"/>
</dbReference>
<dbReference type="OrthoDB" id="8455288at2"/>
<comment type="caution">
    <text evidence="1">The sequence shown here is derived from an EMBL/GenBank/DDBJ whole genome shotgun (WGS) entry which is preliminary data.</text>
</comment>
<proteinExistence type="predicted"/>
<dbReference type="EMBL" id="FCON02000013">
    <property type="protein sequence ID" value="SAL38655.1"/>
    <property type="molecule type" value="Genomic_DNA"/>
</dbReference>
<gene>
    <name evidence="1" type="ORF">AWB68_01691</name>
</gene>
<dbReference type="PANTHER" id="PTHR36154">
    <property type="entry name" value="DNA-BINDING TRANSCRIPTIONAL ACTIVATOR ALPA"/>
    <property type="match status" value="1"/>
</dbReference>
<accession>A0A158H2V1</accession>
<dbReference type="AlphaFoldDB" id="A0A158H2V1"/>
<evidence type="ECO:0000313" key="2">
    <source>
        <dbReference type="Proteomes" id="UP000054770"/>
    </source>
</evidence>
<dbReference type="InterPro" id="IPR052931">
    <property type="entry name" value="Prophage_regulatory_activator"/>
</dbReference>
<protein>
    <submittedName>
        <fullName evidence="1">Phage transcriptional regulator AlpA</fullName>
    </submittedName>
</protein>
<dbReference type="Pfam" id="PF05930">
    <property type="entry name" value="Phage_AlpA"/>
    <property type="match status" value="1"/>
</dbReference>
<dbReference type="PANTHER" id="PTHR36154:SF1">
    <property type="entry name" value="DNA-BINDING TRANSCRIPTIONAL ACTIVATOR ALPA"/>
    <property type="match status" value="1"/>
</dbReference>
<evidence type="ECO:0000313" key="1">
    <source>
        <dbReference type="EMBL" id="SAL38655.1"/>
    </source>
</evidence>
<sequence length="77" mass="8774">MADPVIPVLIPRRRVSEITGLERSALYERIARNAFPKPVRIGSAAVRWIEAEVSAWVQQQIDASRQQTARGKRNVHR</sequence>
<keyword evidence="2" id="KW-1185">Reference proteome</keyword>
<name>A0A158H2V1_9BURK</name>
<organism evidence="1 2">
    <name type="scientific">Caballeronia choica</name>
    <dbReference type="NCBI Taxonomy" id="326476"/>
    <lineage>
        <taxon>Bacteria</taxon>
        <taxon>Pseudomonadati</taxon>
        <taxon>Pseudomonadota</taxon>
        <taxon>Betaproteobacteria</taxon>
        <taxon>Burkholderiales</taxon>
        <taxon>Burkholderiaceae</taxon>
        <taxon>Caballeronia</taxon>
    </lineage>
</organism>